<dbReference type="PANTHER" id="PTHR17098:SF2">
    <property type="entry name" value="NADH DEHYDROGENASE [UBIQUINONE] 1 ALPHA SUBCOMPLEX SUBUNIT 1"/>
    <property type="match status" value="1"/>
</dbReference>
<keyword evidence="8" id="KW-0999">Mitochondrion inner membrane</keyword>
<evidence type="ECO:0000313" key="14">
    <source>
        <dbReference type="EMBL" id="GMM34259.1"/>
    </source>
</evidence>
<dbReference type="AlphaFoldDB" id="A0AAV5QIM6"/>
<proteinExistence type="inferred from homology"/>
<keyword evidence="6" id="KW-0679">Respiratory chain</keyword>
<keyword evidence="7 13" id="KW-0812">Transmembrane</keyword>
<keyword evidence="11" id="KW-0496">Mitochondrion</keyword>
<sequence length="87" mass="10347">MFPWEGAIPYTIMFGFFTICGGAVSGIHYWSNGNKRDRFSMDQWDRQHFERDYRLTGLYRGQADNVKAPESFATSGFRKLQKEPRWW</sequence>
<keyword evidence="10 13" id="KW-1133">Transmembrane helix</keyword>
<dbReference type="Pfam" id="PF15879">
    <property type="entry name" value="MWFE"/>
    <property type="match status" value="1"/>
</dbReference>
<organism evidence="14 15">
    <name type="scientific">Saccharomycopsis crataegensis</name>
    <dbReference type="NCBI Taxonomy" id="43959"/>
    <lineage>
        <taxon>Eukaryota</taxon>
        <taxon>Fungi</taxon>
        <taxon>Dikarya</taxon>
        <taxon>Ascomycota</taxon>
        <taxon>Saccharomycotina</taxon>
        <taxon>Saccharomycetes</taxon>
        <taxon>Saccharomycopsidaceae</taxon>
        <taxon>Saccharomycopsis</taxon>
    </lineage>
</organism>
<reference evidence="14 15" key="1">
    <citation type="journal article" date="2023" name="Elife">
        <title>Identification of key yeast species and microbe-microbe interactions impacting larval growth of Drosophila in the wild.</title>
        <authorList>
            <person name="Mure A."/>
            <person name="Sugiura Y."/>
            <person name="Maeda R."/>
            <person name="Honda K."/>
            <person name="Sakurai N."/>
            <person name="Takahashi Y."/>
            <person name="Watada M."/>
            <person name="Katoh T."/>
            <person name="Gotoh A."/>
            <person name="Gotoh Y."/>
            <person name="Taniguchi I."/>
            <person name="Nakamura K."/>
            <person name="Hayashi T."/>
            <person name="Katayama T."/>
            <person name="Uemura T."/>
            <person name="Hattori Y."/>
        </authorList>
    </citation>
    <scope>NUCLEOTIDE SEQUENCE [LARGE SCALE GENOMIC DNA]</scope>
    <source>
        <strain evidence="14 15">SC-9</strain>
    </source>
</reference>
<keyword evidence="5" id="KW-0813">Transport</keyword>
<keyword evidence="15" id="KW-1185">Reference proteome</keyword>
<name>A0AAV5QIM6_9ASCO</name>
<accession>A0AAV5QIM6</accession>
<evidence type="ECO:0000256" key="12">
    <source>
        <dbReference type="ARBA" id="ARBA00023136"/>
    </source>
</evidence>
<dbReference type="GeneID" id="90072238"/>
<dbReference type="InterPro" id="IPR017384">
    <property type="entry name" value="NADH_Ub_cplx-1_asu_su-1"/>
</dbReference>
<evidence type="ECO:0000256" key="7">
    <source>
        <dbReference type="ARBA" id="ARBA00022692"/>
    </source>
</evidence>
<evidence type="ECO:0000256" key="2">
    <source>
        <dbReference type="ARBA" id="ARBA00004298"/>
    </source>
</evidence>
<evidence type="ECO:0000256" key="1">
    <source>
        <dbReference type="ARBA" id="ARBA00003195"/>
    </source>
</evidence>
<dbReference type="RefSeq" id="XP_064851259.1">
    <property type="nucleotide sequence ID" value="XM_064995187.1"/>
</dbReference>
<comment type="subcellular location">
    <subcellularLocation>
        <location evidence="2">Mitochondrion inner membrane</location>
        <topology evidence="2">Single-pass membrane protein</topology>
        <orientation evidence="2">Matrix side</orientation>
    </subcellularLocation>
</comment>
<gene>
    <name evidence="14" type="ORF">DASC09_015840</name>
</gene>
<evidence type="ECO:0000256" key="9">
    <source>
        <dbReference type="ARBA" id="ARBA00022982"/>
    </source>
</evidence>
<dbReference type="GO" id="GO:0005743">
    <property type="term" value="C:mitochondrial inner membrane"/>
    <property type="evidence" value="ECO:0007669"/>
    <property type="project" value="UniProtKB-SubCell"/>
</dbReference>
<keyword evidence="9" id="KW-0249">Electron transport</keyword>
<evidence type="ECO:0000256" key="5">
    <source>
        <dbReference type="ARBA" id="ARBA00022448"/>
    </source>
</evidence>
<comment type="caution">
    <text evidence="14">The sequence shown here is derived from an EMBL/GenBank/DDBJ whole genome shotgun (WGS) entry which is preliminary data.</text>
</comment>
<dbReference type="PANTHER" id="PTHR17098">
    <property type="entry name" value="NADH-UBIQUINONE OXIDOREDUCTASE MWFE SUBUNIT"/>
    <property type="match status" value="1"/>
</dbReference>
<keyword evidence="12 13" id="KW-0472">Membrane</keyword>
<evidence type="ECO:0000256" key="13">
    <source>
        <dbReference type="SAM" id="Phobius"/>
    </source>
</evidence>
<evidence type="ECO:0000256" key="11">
    <source>
        <dbReference type="ARBA" id="ARBA00023128"/>
    </source>
</evidence>
<feature type="transmembrane region" description="Helical" evidence="13">
    <location>
        <begin position="12"/>
        <end position="31"/>
    </location>
</feature>
<dbReference type="EMBL" id="BTFZ01000002">
    <property type="protein sequence ID" value="GMM34259.1"/>
    <property type="molecule type" value="Genomic_DNA"/>
</dbReference>
<dbReference type="Proteomes" id="UP001360560">
    <property type="component" value="Unassembled WGS sequence"/>
</dbReference>
<protein>
    <recommendedName>
        <fullName evidence="4">NADH dehydrogenase [ubiquinone] 1 alpha subcomplex subunit 1</fullName>
    </recommendedName>
</protein>
<comment type="function">
    <text evidence="1">Accessory subunit of the mitochondrial membrane respiratory chain NADH dehydrogenase (Complex I), that is believed not to be involved in catalysis. Complex I functions in the transfer of electrons from NADH to the respiratory chain. The immediate electron acceptor for the enzyme is believed to be ubiquinone.</text>
</comment>
<comment type="similarity">
    <text evidence="3">Belongs to the complex I NDUFA1 subunit family.</text>
</comment>
<evidence type="ECO:0000256" key="6">
    <source>
        <dbReference type="ARBA" id="ARBA00022660"/>
    </source>
</evidence>
<evidence type="ECO:0000256" key="8">
    <source>
        <dbReference type="ARBA" id="ARBA00022792"/>
    </source>
</evidence>
<evidence type="ECO:0000256" key="3">
    <source>
        <dbReference type="ARBA" id="ARBA00009960"/>
    </source>
</evidence>
<evidence type="ECO:0000256" key="10">
    <source>
        <dbReference type="ARBA" id="ARBA00022989"/>
    </source>
</evidence>
<evidence type="ECO:0000313" key="15">
    <source>
        <dbReference type="Proteomes" id="UP001360560"/>
    </source>
</evidence>
<evidence type="ECO:0000256" key="4">
    <source>
        <dbReference type="ARBA" id="ARBA00016392"/>
    </source>
</evidence>